<name>A0A0R2JGC4_9LACO</name>
<dbReference type="STRING" id="1616.IV73_GL001042"/>
<dbReference type="OrthoDB" id="9783842at2"/>
<dbReference type="RefSeq" id="WP_057755706.1">
    <property type="nucleotide sequence ID" value="NZ_JQBP01000004.1"/>
</dbReference>
<dbReference type="Proteomes" id="UP000051655">
    <property type="component" value="Unassembled WGS sequence"/>
</dbReference>
<dbReference type="SUPFAM" id="SSF142338">
    <property type="entry name" value="CofD-like"/>
    <property type="match status" value="1"/>
</dbReference>
<gene>
    <name evidence="3" type="ORF">IV73_GL001042</name>
</gene>
<dbReference type="InterPro" id="IPR010119">
    <property type="entry name" value="Gluconeogen_factor"/>
</dbReference>
<dbReference type="NCBIfam" id="TIGR01826">
    <property type="entry name" value="CofD_related"/>
    <property type="match status" value="1"/>
</dbReference>
<protein>
    <recommendedName>
        <fullName evidence="2">Putative gluconeogenesis factor</fullName>
    </recommendedName>
</protein>
<evidence type="ECO:0000256" key="2">
    <source>
        <dbReference type="HAMAP-Rule" id="MF_00973"/>
    </source>
</evidence>
<dbReference type="Pfam" id="PF01933">
    <property type="entry name" value="CofD"/>
    <property type="match status" value="1"/>
</dbReference>
<organism evidence="3 4">
    <name type="scientific">Weissella kandleri</name>
    <dbReference type="NCBI Taxonomy" id="1616"/>
    <lineage>
        <taxon>Bacteria</taxon>
        <taxon>Bacillati</taxon>
        <taxon>Bacillota</taxon>
        <taxon>Bacilli</taxon>
        <taxon>Lactobacillales</taxon>
        <taxon>Lactobacillaceae</taxon>
        <taxon>Weissella</taxon>
    </lineage>
</organism>
<comment type="caution">
    <text evidence="3">The sequence shown here is derived from an EMBL/GenBank/DDBJ whole genome shotgun (WGS) entry which is preliminary data.</text>
</comment>
<dbReference type="CDD" id="cd07187">
    <property type="entry name" value="YvcK_like"/>
    <property type="match status" value="1"/>
</dbReference>
<keyword evidence="4" id="KW-1185">Reference proteome</keyword>
<keyword evidence="1 2" id="KW-0963">Cytoplasm</keyword>
<dbReference type="HAMAP" id="MF_00973">
    <property type="entry name" value="Gluconeogen_factor"/>
    <property type="match status" value="1"/>
</dbReference>
<comment type="function">
    <text evidence="2">Required for morphogenesis under gluconeogenic growth conditions.</text>
</comment>
<comment type="subcellular location">
    <subcellularLocation>
        <location evidence="2">Cytoplasm</location>
    </subcellularLocation>
</comment>
<dbReference type="GO" id="GO:0008360">
    <property type="term" value="P:regulation of cell shape"/>
    <property type="evidence" value="ECO:0007669"/>
    <property type="project" value="UniProtKB-UniRule"/>
</dbReference>
<dbReference type="GO" id="GO:0005737">
    <property type="term" value="C:cytoplasm"/>
    <property type="evidence" value="ECO:0007669"/>
    <property type="project" value="UniProtKB-SubCell"/>
</dbReference>
<dbReference type="PANTHER" id="PTHR30135">
    <property type="entry name" value="UNCHARACTERIZED PROTEIN YVCK-RELATED"/>
    <property type="match status" value="1"/>
</dbReference>
<sequence length="337" mass="36483">MSEEQGYFETPPAPGKIVVIGGGTGQSVLLCGLRRYPLDLTAIITVADDGGSSGTLRDYLRMVPPGDIRNVLAVLSNASQDFLDLFQYRFSNDAGFLAHHTIGNLMIAALAEKNGDISEAIQKLSTMMGVQGHVYPVVNEPLNLIARFKDGTVLRGEAEITAAHKAIDSIWVENTAGNSPLADSDVINAILGADVVVLGPGSLYTSILPNISVPNVAAALRVTQAKIVYISNIMTQKGETDDFSDSDHVKVINRQLGEQAIDAVIMNTGKVPEDYIDWQRWNEISHQVKSDPDEVRKLGAVPIMGDLMDLRDDGVFHDANKLADLLYQIEEDARNNG</sequence>
<evidence type="ECO:0000256" key="1">
    <source>
        <dbReference type="ARBA" id="ARBA00022490"/>
    </source>
</evidence>
<comment type="similarity">
    <text evidence="2">Belongs to the gluconeogenesis factor family.</text>
</comment>
<evidence type="ECO:0000313" key="3">
    <source>
        <dbReference type="EMBL" id="KRN74918.1"/>
    </source>
</evidence>
<dbReference type="GO" id="GO:0043743">
    <property type="term" value="F:LPPG:FO 2-phospho-L-lactate transferase activity"/>
    <property type="evidence" value="ECO:0007669"/>
    <property type="project" value="InterPro"/>
</dbReference>
<dbReference type="PANTHER" id="PTHR30135:SF3">
    <property type="entry name" value="GLUCONEOGENESIS FACTOR-RELATED"/>
    <property type="match status" value="1"/>
</dbReference>
<accession>A0A0R2JGC4</accession>
<dbReference type="InterPro" id="IPR038136">
    <property type="entry name" value="CofD-like_dom_sf"/>
</dbReference>
<dbReference type="AlphaFoldDB" id="A0A0R2JGC4"/>
<dbReference type="Gene3D" id="3.40.50.10680">
    <property type="entry name" value="CofD-like domains"/>
    <property type="match status" value="1"/>
</dbReference>
<evidence type="ECO:0000313" key="4">
    <source>
        <dbReference type="Proteomes" id="UP000051655"/>
    </source>
</evidence>
<proteinExistence type="inferred from homology"/>
<reference evidence="3 4" key="1">
    <citation type="journal article" date="2015" name="Genome Announc.">
        <title>Expanding the biotechnology potential of lactobacilli through comparative genomics of 213 strains and associated genera.</title>
        <authorList>
            <person name="Sun Z."/>
            <person name="Harris H.M."/>
            <person name="McCann A."/>
            <person name="Guo C."/>
            <person name="Argimon S."/>
            <person name="Zhang W."/>
            <person name="Yang X."/>
            <person name="Jeffery I.B."/>
            <person name="Cooney J.C."/>
            <person name="Kagawa T.F."/>
            <person name="Liu W."/>
            <person name="Song Y."/>
            <person name="Salvetti E."/>
            <person name="Wrobel A."/>
            <person name="Rasinkangas P."/>
            <person name="Parkhill J."/>
            <person name="Rea M.C."/>
            <person name="O'Sullivan O."/>
            <person name="Ritari J."/>
            <person name="Douillard F.P."/>
            <person name="Paul Ross R."/>
            <person name="Yang R."/>
            <person name="Briner A.E."/>
            <person name="Felis G.E."/>
            <person name="de Vos W.M."/>
            <person name="Barrangou R."/>
            <person name="Klaenhammer T.R."/>
            <person name="Caufield P.W."/>
            <person name="Cui Y."/>
            <person name="Zhang H."/>
            <person name="O'Toole P.W."/>
        </authorList>
    </citation>
    <scope>NUCLEOTIDE SEQUENCE [LARGE SCALE GENOMIC DNA]</scope>
    <source>
        <strain evidence="3 4">DSM 20593</strain>
    </source>
</reference>
<dbReference type="PATRIC" id="fig|1616.3.peg.1064"/>
<dbReference type="InterPro" id="IPR002882">
    <property type="entry name" value="CofD"/>
</dbReference>
<dbReference type="EMBL" id="JQBP01000004">
    <property type="protein sequence ID" value="KRN74918.1"/>
    <property type="molecule type" value="Genomic_DNA"/>
</dbReference>